<dbReference type="InterPro" id="IPR004509">
    <property type="entry name" value="Competence_ComEA_HhH"/>
</dbReference>
<feature type="domain" description="Helix-hairpin-helix DNA-binding motif class 1" evidence="2">
    <location>
        <begin position="198"/>
        <end position="217"/>
    </location>
</feature>
<keyword evidence="4" id="KW-1185">Reference proteome</keyword>
<protein>
    <submittedName>
        <fullName evidence="3">Helix-hairpin-helix domain-containing protein</fullName>
    </submittedName>
</protein>
<keyword evidence="1" id="KW-1133">Transmembrane helix</keyword>
<dbReference type="EMBL" id="JAPQER010000002">
    <property type="protein sequence ID" value="MCY6484271.1"/>
    <property type="molecule type" value="Genomic_DNA"/>
</dbReference>
<dbReference type="PANTHER" id="PTHR21180:SF32">
    <property type="entry name" value="ENDONUCLEASE_EXONUCLEASE_PHOSPHATASE FAMILY DOMAIN-CONTAINING PROTEIN 1"/>
    <property type="match status" value="1"/>
</dbReference>
<evidence type="ECO:0000256" key="1">
    <source>
        <dbReference type="SAM" id="Phobius"/>
    </source>
</evidence>
<feature type="transmembrane region" description="Helical" evidence="1">
    <location>
        <begin position="7"/>
        <end position="29"/>
    </location>
</feature>
<dbReference type="Proteomes" id="UP001078443">
    <property type="component" value="Unassembled WGS sequence"/>
</dbReference>
<dbReference type="RefSeq" id="WP_268040542.1">
    <property type="nucleotide sequence ID" value="NZ_JAPQER010000002.1"/>
</dbReference>
<organism evidence="3 4">
    <name type="scientific">Clostridium aestuarii</name>
    <dbReference type="NCBI Taxonomy" id="338193"/>
    <lineage>
        <taxon>Bacteria</taxon>
        <taxon>Bacillati</taxon>
        <taxon>Bacillota</taxon>
        <taxon>Clostridia</taxon>
        <taxon>Eubacteriales</taxon>
        <taxon>Clostridiaceae</taxon>
        <taxon>Clostridium</taxon>
    </lineage>
</organism>
<evidence type="ECO:0000313" key="3">
    <source>
        <dbReference type="EMBL" id="MCY6484271.1"/>
    </source>
</evidence>
<dbReference type="NCBIfam" id="TIGR00426">
    <property type="entry name" value="competence protein ComEA helix-hairpin-helix repeat region"/>
    <property type="match status" value="1"/>
</dbReference>
<dbReference type="InterPro" id="IPR051675">
    <property type="entry name" value="Endo/Exo/Phosphatase_dom_1"/>
</dbReference>
<dbReference type="PANTHER" id="PTHR21180">
    <property type="entry name" value="ENDONUCLEASE/EXONUCLEASE/PHOSPHATASE FAMILY DOMAIN-CONTAINING PROTEIN 1"/>
    <property type="match status" value="1"/>
</dbReference>
<feature type="domain" description="Helix-hairpin-helix DNA-binding motif class 1" evidence="2">
    <location>
        <begin position="168"/>
        <end position="187"/>
    </location>
</feature>
<evidence type="ECO:0000313" key="4">
    <source>
        <dbReference type="Proteomes" id="UP001078443"/>
    </source>
</evidence>
<reference evidence="3" key="1">
    <citation type="submission" date="2022-12" db="EMBL/GenBank/DDBJ databases">
        <authorList>
            <person name="Wang J."/>
        </authorList>
    </citation>
    <scope>NUCLEOTIDE SEQUENCE</scope>
    <source>
        <strain evidence="3">HY-45-18</strain>
    </source>
</reference>
<dbReference type="InterPro" id="IPR010994">
    <property type="entry name" value="RuvA_2-like"/>
</dbReference>
<dbReference type="InterPro" id="IPR019554">
    <property type="entry name" value="Soluble_ligand-bd"/>
</dbReference>
<dbReference type="SUPFAM" id="SSF47781">
    <property type="entry name" value="RuvA domain 2-like"/>
    <property type="match status" value="1"/>
</dbReference>
<accession>A0ABT4CZ67</accession>
<dbReference type="Gene3D" id="3.10.560.10">
    <property type="entry name" value="Outer membrane lipoprotein wza domain like"/>
    <property type="match status" value="1"/>
</dbReference>
<gene>
    <name evidence="3" type="ORF">OW763_07870</name>
</gene>
<dbReference type="Gene3D" id="1.10.150.310">
    <property type="entry name" value="Tex RuvX-like domain-like"/>
    <property type="match status" value="1"/>
</dbReference>
<dbReference type="SMART" id="SM00278">
    <property type="entry name" value="HhH1"/>
    <property type="match status" value="2"/>
</dbReference>
<dbReference type="SUPFAM" id="SSF142984">
    <property type="entry name" value="Nqo1 middle domain-like"/>
    <property type="match status" value="1"/>
</dbReference>
<dbReference type="PROSITE" id="PS51257">
    <property type="entry name" value="PROKAR_LIPOPROTEIN"/>
    <property type="match status" value="1"/>
</dbReference>
<dbReference type="InterPro" id="IPR003583">
    <property type="entry name" value="Hlx-hairpin-Hlx_DNA-bd_motif"/>
</dbReference>
<keyword evidence="1" id="KW-0472">Membrane</keyword>
<keyword evidence="1" id="KW-0812">Transmembrane</keyword>
<sequence>MLNREKLIGSIAMIVGCTIFLIVGCLLSKPQCCNNEDIFVSSSNKKFEKNDKVIVDNSKENNLNDNINSNEYKNIVVEIKGEVKKPNVYTVEYGSRVKDLVEKAGGFTDKADSLSINCSMKLKDEDCIIVYSKNQIKNSLKVNTINISNSISNAKSSNKININTATKEELKTLPGVGDTIAQKIIDYREENGEFSSIDDLTQIDRVGSKTLAKLKDKIEAR</sequence>
<proteinExistence type="predicted"/>
<name>A0ABT4CZ67_9CLOT</name>
<dbReference type="Pfam" id="PF10531">
    <property type="entry name" value="SLBB"/>
    <property type="match status" value="1"/>
</dbReference>
<dbReference type="Pfam" id="PF12836">
    <property type="entry name" value="HHH_3"/>
    <property type="match status" value="1"/>
</dbReference>
<comment type="caution">
    <text evidence="3">The sequence shown here is derived from an EMBL/GenBank/DDBJ whole genome shotgun (WGS) entry which is preliminary data.</text>
</comment>
<evidence type="ECO:0000259" key="2">
    <source>
        <dbReference type="SMART" id="SM00278"/>
    </source>
</evidence>